<reference evidence="12 13" key="1">
    <citation type="submission" date="2021-03" db="EMBL/GenBank/DDBJ databases">
        <title>Novel species identification of genus Shewanella.</title>
        <authorList>
            <person name="Liu G."/>
            <person name="Zhang Q."/>
        </authorList>
    </citation>
    <scope>NUCLEOTIDE SEQUENCE [LARGE SCALE GENOMIC DNA]</scope>
    <source>
        <strain evidence="12 13">FJAT-53726</strain>
    </source>
</reference>
<dbReference type="GO" id="GO:0006261">
    <property type="term" value="P:DNA-templated DNA replication"/>
    <property type="evidence" value="ECO:0007669"/>
    <property type="project" value="TreeGrafter"/>
</dbReference>
<evidence type="ECO:0000256" key="3">
    <source>
        <dbReference type="ARBA" id="ARBA00022679"/>
    </source>
</evidence>
<dbReference type="Gene3D" id="1.20.272.10">
    <property type="match status" value="1"/>
</dbReference>
<evidence type="ECO:0000256" key="5">
    <source>
        <dbReference type="ARBA" id="ARBA00022705"/>
    </source>
</evidence>
<dbReference type="InterPro" id="IPR032780">
    <property type="entry name" value="DNA_pol3_delt_C"/>
</dbReference>
<dbReference type="CDD" id="cd18138">
    <property type="entry name" value="HLD_clamp_pol_III_delta"/>
    <property type="match status" value="1"/>
</dbReference>
<dbReference type="EC" id="2.7.7.7" evidence="1 9"/>
<dbReference type="AlphaFoldDB" id="A0A974XL03"/>
<keyword evidence="5" id="KW-0235">DNA replication</keyword>
<evidence type="ECO:0000259" key="11">
    <source>
        <dbReference type="Pfam" id="PF14840"/>
    </source>
</evidence>
<comment type="similarity">
    <text evidence="7">Belongs to the DNA polymerase HolA subunit family.</text>
</comment>
<dbReference type="GO" id="GO:0003677">
    <property type="term" value="F:DNA binding"/>
    <property type="evidence" value="ECO:0007669"/>
    <property type="project" value="InterPro"/>
</dbReference>
<gene>
    <name evidence="12" type="primary">holA</name>
    <name evidence="12" type="ORF">JYB88_13210</name>
</gene>
<evidence type="ECO:0000256" key="7">
    <source>
        <dbReference type="ARBA" id="ARBA00034754"/>
    </source>
</evidence>
<feature type="domain" description="DNA polymerase III subunit delta C-terminal" evidence="11">
    <location>
        <begin position="213"/>
        <end position="329"/>
    </location>
</feature>
<evidence type="ECO:0000259" key="10">
    <source>
        <dbReference type="Pfam" id="PF06144"/>
    </source>
</evidence>
<evidence type="ECO:0000256" key="2">
    <source>
        <dbReference type="ARBA" id="ARBA00017703"/>
    </source>
</evidence>
<dbReference type="PANTHER" id="PTHR34388">
    <property type="entry name" value="DNA POLYMERASE III SUBUNIT DELTA"/>
    <property type="match status" value="1"/>
</dbReference>
<dbReference type="Gene3D" id="1.10.8.60">
    <property type="match status" value="1"/>
</dbReference>
<dbReference type="InterPro" id="IPR008921">
    <property type="entry name" value="DNA_pol3_clamp-load_cplx_C"/>
</dbReference>
<evidence type="ECO:0000256" key="4">
    <source>
        <dbReference type="ARBA" id="ARBA00022695"/>
    </source>
</evidence>
<proteinExistence type="inferred from homology"/>
<feature type="domain" description="DNA polymerase III delta N-terminal" evidence="10">
    <location>
        <begin position="19"/>
        <end position="137"/>
    </location>
</feature>
<dbReference type="EMBL" id="CP071504">
    <property type="protein sequence ID" value="QSX29183.1"/>
    <property type="molecule type" value="Genomic_DNA"/>
</dbReference>
<keyword evidence="13" id="KW-1185">Reference proteome</keyword>
<dbReference type="Pfam" id="PF06144">
    <property type="entry name" value="DNA_pol3_delta"/>
    <property type="match status" value="1"/>
</dbReference>
<keyword evidence="4 12" id="KW-0548">Nucleotidyltransferase</keyword>
<dbReference type="PANTHER" id="PTHR34388:SF1">
    <property type="entry name" value="DNA POLYMERASE III SUBUNIT DELTA"/>
    <property type="match status" value="1"/>
</dbReference>
<keyword evidence="6" id="KW-0239">DNA-directed DNA polymerase</keyword>
<protein>
    <recommendedName>
        <fullName evidence="2 9">DNA polymerase III subunit delta</fullName>
        <ecNumber evidence="1 9">2.7.7.7</ecNumber>
    </recommendedName>
</protein>
<accession>A0A974XL03</accession>
<evidence type="ECO:0000256" key="6">
    <source>
        <dbReference type="ARBA" id="ARBA00022932"/>
    </source>
</evidence>
<dbReference type="InterPro" id="IPR010372">
    <property type="entry name" value="DNA_pol3_delta_N"/>
</dbReference>
<dbReference type="GO" id="GO:0009360">
    <property type="term" value="C:DNA polymerase III complex"/>
    <property type="evidence" value="ECO:0007669"/>
    <property type="project" value="UniProtKB-UniRule"/>
</dbReference>
<dbReference type="Proteomes" id="UP000663281">
    <property type="component" value="Chromosome"/>
</dbReference>
<name>A0A974XL03_9GAMM</name>
<evidence type="ECO:0000256" key="9">
    <source>
        <dbReference type="NCBIfam" id="TIGR01128"/>
    </source>
</evidence>
<sequence length="342" mass="38796">MRVYPDQLHRHLGQLAQCYLLFGDDPWLQEHCKDQLLAAARQQGFEERVQLEQDNSFNWQDLANEWQAMSLFASRRIIELHLPQAKPGSEGSAMLLNLLQAPNPDILLLLRGPKLAAEQTNSKWFKALDSAGIYLPCLTPEGPQFQRWLDGRTQAHRLSLSPDARTLLLSLYEGNLLAADQAMQLLALLSPGRRIEAAELEQYFDDQSRFTVFQLGDALLGNQQARVQHMLAQLKAEGTALPIVLWALFRELTTLVALQGARQRREPLQPLWSKYRIWDKRQPLYEASLKRLELTQLEAMLAMAGAIELKLKQRGEEDWTGISHLCLLFDPAAHAALGHLGL</sequence>
<evidence type="ECO:0000313" key="12">
    <source>
        <dbReference type="EMBL" id="QSX29183.1"/>
    </source>
</evidence>
<organism evidence="12 13">
    <name type="scientific">Shewanella cyperi</name>
    <dbReference type="NCBI Taxonomy" id="2814292"/>
    <lineage>
        <taxon>Bacteria</taxon>
        <taxon>Pseudomonadati</taxon>
        <taxon>Pseudomonadota</taxon>
        <taxon>Gammaproteobacteria</taxon>
        <taxon>Alteromonadales</taxon>
        <taxon>Shewanellaceae</taxon>
        <taxon>Shewanella</taxon>
    </lineage>
</organism>
<keyword evidence="3 12" id="KW-0808">Transferase</keyword>
<dbReference type="SUPFAM" id="SSF52540">
    <property type="entry name" value="P-loop containing nucleoside triphosphate hydrolases"/>
    <property type="match status" value="1"/>
</dbReference>
<dbReference type="KEGG" id="scyp:JYB88_13210"/>
<dbReference type="RefSeq" id="WP_207324404.1">
    <property type="nucleotide sequence ID" value="NZ_CP071504.1"/>
</dbReference>
<comment type="catalytic activity">
    <reaction evidence="8">
        <text>DNA(n) + a 2'-deoxyribonucleoside 5'-triphosphate = DNA(n+1) + diphosphate</text>
        <dbReference type="Rhea" id="RHEA:22508"/>
        <dbReference type="Rhea" id="RHEA-COMP:17339"/>
        <dbReference type="Rhea" id="RHEA-COMP:17340"/>
        <dbReference type="ChEBI" id="CHEBI:33019"/>
        <dbReference type="ChEBI" id="CHEBI:61560"/>
        <dbReference type="ChEBI" id="CHEBI:173112"/>
        <dbReference type="EC" id="2.7.7.7"/>
    </reaction>
</comment>
<dbReference type="InterPro" id="IPR005790">
    <property type="entry name" value="DNA_polIII_delta"/>
</dbReference>
<evidence type="ECO:0000313" key="13">
    <source>
        <dbReference type="Proteomes" id="UP000663281"/>
    </source>
</evidence>
<dbReference type="Pfam" id="PF14840">
    <property type="entry name" value="DNA_pol3_delt_C"/>
    <property type="match status" value="1"/>
</dbReference>
<evidence type="ECO:0000256" key="8">
    <source>
        <dbReference type="ARBA" id="ARBA00049244"/>
    </source>
</evidence>
<dbReference type="Gene3D" id="3.40.50.300">
    <property type="entry name" value="P-loop containing nucleotide triphosphate hydrolases"/>
    <property type="match status" value="1"/>
</dbReference>
<dbReference type="InterPro" id="IPR027417">
    <property type="entry name" value="P-loop_NTPase"/>
</dbReference>
<dbReference type="NCBIfam" id="TIGR01128">
    <property type="entry name" value="holA"/>
    <property type="match status" value="1"/>
</dbReference>
<dbReference type="SUPFAM" id="SSF48019">
    <property type="entry name" value="post-AAA+ oligomerization domain-like"/>
    <property type="match status" value="1"/>
</dbReference>
<dbReference type="GO" id="GO:0003887">
    <property type="term" value="F:DNA-directed DNA polymerase activity"/>
    <property type="evidence" value="ECO:0007669"/>
    <property type="project" value="UniProtKB-UniRule"/>
</dbReference>
<evidence type="ECO:0000256" key="1">
    <source>
        <dbReference type="ARBA" id="ARBA00012417"/>
    </source>
</evidence>